<dbReference type="InterPro" id="IPR002397">
    <property type="entry name" value="Cyt_P450_B"/>
</dbReference>
<dbReference type="InterPro" id="IPR036396">
    <property type="entry name" value="Cyt_P450_sf"/>
</dbReference>
<comment type="caution">
    <text evidence="3">The sequence shown here is derived from an EMBL/GenBank/DDBJ whole genome shotgun (WGS) entry which is preliminary data.</text>
</comment>
<dbReference type="EMBL" id="JBCGDC010000026">
    <property type="protein sequence ID" value="MFB6393779.1"/>
    <property type="molecule type" value="Genomic_DNA"/>
</dbReference>
<accession>A0ABV5CP44</accession>
<evidence type="ECO:0000313" key="4">
    <source>
        <dbReference type="Proteomes" id="UP001582793"/>
    </source>
</evidence>
<keyword evidence="4" id="KW-1185">Reference proteome</keyword>
<evidence type="ECO:0000256" key="1">
    <source>
        <dbReference type="ARBA" id="ARBA00010617"/>
    </source>
</evidence>
<dbReference type="RefSeq" id="WP_375734134.1">
    <property type="nucleotide sequence ID" value="NZ_JBCGDC010000026.1"/>
</dbReference>
<keyword evidence="2" id="KW-0408">Iron</keyword>
<keyword evidence="2" id="KW-0479">Metal-binding</keyword>
<dbReference type="SUPFAM" id="SSF48264">
    <property type="entry name" value="Cytochrome P450"/>
    <property type="match status" value="1"/>
</dbReference>
<keyword evidence="2" id="KW-0503">Monooxygenase</keyword>
<keyword evidence="2" id="KW-0560">Oxidoreductase</keyword>
<dbReference type="PROSITE" id="PS00086">
    <property type="entry name" value="CYTOCHROME_P450"/>
    <property type="match status" value="1"/>
</dbReference>
<sequence>MNDELFTFAIIDGGVKDAVIAIGDVRVLSRPTDARICRCGGTPGIHGCHARGRTDLRRQEMNIIGEGVQDAAGAPDVAGGELFDPLSPEFIDNPYRTYREMRSVDPVHWHAGLSAWILTTYRDCRRVVEDSTTFAADYRRAGVPMEPQTITVQTLDPPDQLPVRRLLAEAFRAQRTPAIRRELVPFVRGKLAELARREEFDLVAELAVPLATFAMSGVFGGDLARGDEFRTASTAVVRSMIAGVAPERERPGLEARALLADLIRTEYERGPTTGILGFLYRGNAHHAVGTDLLTNSLRAVLLAGLNTGQRFLGNSVHGLLQQPGRVREFAGMPARERTTALHELLRHDTPFQAQERIVTTDARIGGRQVRRGDRVVVLFGAAHRDPAVFAEPDELVLSRTPNPHFGFGRGVHACLGAALAFAEADVLLSELATHPAVRLAAPPVREPNPTLRGLATLPVRLGTDD</sequence>
<dbReference type="InterPro" id="IPR017972">
    <property type="entry name" value="Cyt_P450_CS"/>
</dbReference>
<dbReference type="PRINTS" id="PR00359">
    <property type="entry name" value="BP450"/>
</dbReference>
<name>A0ABV5CP44_9ACTN</name>
<dbReference type="PANTHER" id="PTHR46696:SF1">
    <property type="entry name" value="CYTOCHROME P450 YJIB-RELATED"/>
    <property type="match status" value="1"/>
</dbReference>
<dbReference type="InterPro" id="IPR001128">
    <property type="entry name" value="Cyt_P450"/>
</dbReference>
<reference evidence="3 4" key="1">
    <citation type="submission" date="2024-04" db="EMBL/GenBank/DDBJ databases">
        <title>Polymorphospora sp. isolated from Baiyangdian Lake in Xiong'an New Area.</title>
        <authorList>
            <person name="Zhang X."/>
            <person name="Liu J."/>
        </authorList>
    </citation>
    <scope>NUCLEOTIDE SEQUENCE [LARGE SCALE GENOMIC DNA]</scope>
    <source>
        <strain evidence="3 4">2-325</strain>
    </source>
</reference>
<gene>
    <name evidence="3" type="ORF">AAFH96_11745</name>
</gene>
<keyword evidence="2" id="KW-0349">Heme</keyword>
<protein>
    <submittedName>
        <fullName evidence="3">Cytochrome P450</fullName>
    </submittedName>
</protein>
<evidence type="ECO:0000256" key="2">
    <source>
        <dbReference type="RuleBase" id="RU000461"/>
    </source>
</evidence>
<dbReference type="Pfam" id="PF00067">
    <property type="entry name" value="p450"/>
    <property type="match status" value="1"/>
</dbReference>
<comment type="similarity">
    <text evidence="1 2">Belongs to the cytochrome P450 family.</text>
</comment>
<dbReference type="Gene3D" id="1.10.630.10">
    <property type="entry name" value="Cytochrome P450"/>
    <property type="match status" value="1"/>
</dbReference>
<proteinExistence type="inferred from homology"/>
<organism evidence="3 4">
    <name type="scientific">Polymorphospora lycopeni</name>
    <dbReference type="NCBI Taxonomy" id="3140240"/>
    <lineage>
        <taxon>Bacteria</taxon>
        <taxon>Bacillati</taxon>
        <taxon>Actinomycetota</taxon>
        <taxon>Actinomycetes</taxon>
        <taxon>Micromonosporales</taxon>
        <taxon>Micromonosporaceae</taxon>
        <taxon>Polymorphospora</taxon>
    </lineage>
</organism>
<evidence type="ECO:0000313" key="3">
    <source>
        <dbReference type="EMBL" id="MFB6393779.1"/>
    </source>
</evidence>
<dbReference type="Proteomes" id="UP001582793">
    <property type="component" value="Unassembled WGS sequence"/>
</dbReference>
<dbReference type="PANTHER" id="PTHR46696">
    <property type="entry name" value="P450, PUTATIVE (EUROFUNG)-RELATED"/>
    <property type="match status" value="1"/>
</dbReference>